<dbReference type="InterPro" id="IPR011051">
    <property type="entry name" value="RmlC_Cupin_sf"/>
</dbReference>
<dbReference type="CDD" id="cd20298">
    <property type="entry name" value="cupin_UAH"/>
    <property type="match status" value="1"/>
</dbReference>
<dbReference type="NCBIfam" id="NF009932">
    <property type="entry name" value="PRK13395.1"/>
    <property type="match status" value="1"/>
</dbReference>
<dbReference type="AlphaFoldDB" id="A0A7S6VZU9"/>
<dbReference type="RefSeq" id="WP_174492431.1">
    <property type="nucleotide sequence ID" value="NZ_CP048659.1"/>
</dbReference>
<keyword evidence="2" id="KW-0659">Purine metabolism</keyword>
<dbReference type="Gene3D" id="2.60.120.480">
    <property type="entry name" value="Ureidoglycolate hydrolase"/>
    <property type="match status" value="1"/>
</dbReference>
<keyword evidence="6" id="KW-1185">Reference proteome</keyword>
<evidence type="ECO:0000256" key="3">
    <source>
        <dbReference type="ARBA" id="ARBA00023239"/>
    </source>
</evidence>
<dbReference type="InterPro" id="IPR047233">
    <property type="entry name" value="UAH_cupin"/>
</dbReference>
<reference evidence="5 6" key="1">
    <citation type="submission" date="2020-02" db="EMBL/GenBank/DDBJ databases">
        <title>Tigecycline-resistant Acinetobacter species from pigs and migratory birds.</title>
        <authorList>
            <person name="Chen C."/>
            <person name="Sun J."/>
            <person name="Liao X.-P."/>
            <person name="Liu Y.-H."/>
        </authorList>
    </citation>
    <scope>NUCLEOTIDE SEQUENCE [LARGE SCALE GENOMIC DNA]</scope>
    <source>
        <strain evidence="5 6">YH12207_T</strain>
    </source>
</reference>
<dbReference type="GO" id="GO:0050385">
    <property type="term" value="F:ureidoglycolate lyase activity"/>
    <property type="evidence" value="ECO:0007669"/>
    <property type="project" value="UniProtKB-EC"/>
</dbReference>
<dbReference type="PIRSF" id="PIRSF017306">
    <property type="entry name" value="Ureidogly_hydro"/>
    <property type="match status" value="1"/>
</dbReference>
<dbReference type="GO" id="GO:0000256">
    <property type="term" value="P:allantoin catabolic process"/>
    <property type="evidence" value="ECO:0007669"/>
    <property type="project" value="InterPro"/>
</dbReference>
<evidence type="ECO:0000256" key="1">
    <source>
        <dbReference type="ARBA" id="ARBA00011738"/>
    </source>
</evidence>
<name>A0A7S6VZU9_9GAMM</name>
<evidence type="ECO:0000313" key="6">
    <source>
        <dbReference type="Proteomes" id="UP000593966"/>
    </source>
</evidence>
<evidence type="ECO:0000313" key="5">
    <source>
        <dbReference type="EMBL" id="QOW47933.1"/>
    </source>
</evidence>
<keyword evidence="3 5" id="KW-0456">Lyase</keyword>
<dbReference type="PANTHER" id="PTHR21221">
    <property type="entry name" value="UREIDOGLYCOLATE HYDROLASE"/>
    <property type="match status" value="1"/>
</dbReference>
<organism evidence="5 6">
    <name type="scientific">Acinetobacter piscicola</name>
    <dbReference type="NCBI Taxonomy" id="2006115"/>
    <lineage>
        <taxon>Bacteria</taxon>
        <taxon>Pseudomonadati</taxon>
        <taxon>Pseudomonadota</taxon>
        <taxon>Gammaproteobacteria</taxon>
        <taxon>Moraxellales</taxon>
        <taxon>Moraxellaceae</taxon>
        <taxon>Acinetobacter</taxon>
    </lineage>
</organism>
<sequence length="180" mass="20406">MIEKQIIIQRLTQEKFAQFGDVIEIQGNDFFPINQGLTERYHALALAKIVGENAEVGMSIFRNLHVTQLPFQVKMLERHPLGSQAFIPLHQQPFILVVAPCLNDNQPNEQQIQAFISNGQQGVNYHVGVWHHPLMTLECPSDFLVVDRIGTGQNCDIHSLSQPYWAVDVVDIEALQILNK</sequence>
<dbReference type="GO" id="GO:0004848">
    <property type="term" value="F:ureidoglycolate hydrolase activity"/>
    <property type="evidence" value="ECO:0007669"/>
    <property type="project" value="InterPro"/>
</dbReference>
<protein>
    <submittedName>
        <fullName evidence="5">Ureidoglycolate lyase</fullName>
    </submittedName>
</protein>
<dbReference type="Proteomes" id="UP000593966">
    <property type="component" value="Chromosome"/>
</dbReference>
<comment type="subunit">
    <text evidence="1">Homodimer.</text>
</comment>
<accession>A0A7S6VZU9</accession>
<gene>
    <name evidence="5" type="ORF">G0028_11790</name>
</gene>
<dbReference type="InterPro" id="IPR007247">
    <property type="entry name" value="Ureidogly_lyase"/>
</dbReference>
<dbReference type="SUPFAM" id="SSF51182">
    <property type="entry name" value="RmlC-like cupins"/>
    <property type="match status" value="1"/>
</dbReference>
<dbReference type="Pfam" id="PF04115">
    <property type="entry name" value="Ureidogly_lyase"/>
    <property type="match status" value="1"/>
</dbReference>
<dbReference type="GO" id="GO:0006144">
    <property type="term" value="P:purine nucleobase metabolic process"/>
    <property type="evidence" value="ECO:0007669"/>
    <property type="project" value="UniProtKB-KW"/>
</dbReference>
<dbReference type="PANTHER" id="PTHR21221:SF1">
    <property type="entry name" value="UREIDOGLYCOLATE LYASE"/>
    <property type="match status" value="1"/>
</dbReference>
<proteinExistence type="predicted"/>
<evidence type="ECO:0000256" key="2">
    <source>
        <dbReference type="ARBA" id="ARBA00022631"/>
    </source>
</evidence>
<dbReference type="InterPro" id="IPR024060">
    <property type="entry name" value="Ureidoglycolate_lyase_dom_sf"/>
</dbReference>
<evidence type="ECO:0000256" key="4">
    <source>
        <dbReference type="ARBA" id="ARBA00047684"/>
    </source>
</evidence>
<comment type="catalytic activity">
    <reaction evidence="4">
        <text>(S)-ureidoglycolate = urea + glyoxylate</text>
        <dbReference type="Rhea" id="RHEA:11304"/>
        <dbReference type="ChEBI" id="CHEBI:16199"/>
        <dbReference type="ChEBI" id="CHEBI:36655"/>
        <dbReference type="ChEBI" id="CHEBI:57296"/>
        <dbReference type="EC" id="4.3.2.3"/>
    </reaction>
</comment>
<dbReference type="EMBL" id="CP048659">
    <property type="protein sequence ID" value="QOW47933.1"/>
    <property type="molecule type" value="Genomic_DNA"/>
</dbReference>